<feature type="region of interest" description="Disordered" evidence="6">
    <location>
        <begin position="234"/>
        <end position="332"/>
    </location>
</feature>
<dbReference type="OMA" id="TEMVIRH"/>
<accession>A0A1Q9C4D7</accession>
<feature type="region of interest" description="Disordered" evidence="6">
    <location>
        <begin position="2110"/>
        <end position="2141"/>
    </location>
</feature>
<evidence type="ECO:0000256" key="3">
    <source>
        <dbReference type="ARBA" id="ARBA00022776"/>
    </source>
</evidence>
<keyword evidence="9" id="KW-1185">Reference proteome</keyword>
<dbReference type="OrthoDB" id="436262at2759"/>
<dbReference type="GO" id="GO:0042393">
    <property type="term" value="F:histone binding"/>
    <property type="evidence" value="ECO:0007669"/>
    <property type="project" value="TreeGrafter"/>
</dbReference>
<dbReference type="InterPro" id="IPR016024">
    <property type="entry name" value="ARM-type_fold"/>
</dbReference>
<reference evidence="8 9" key="1">
    <citation type="submission" date="2016-02" db="EMBL/GenBank/DDBJ databases">
        <title>Genome analysis of coral dinoflagellate symbionts highlights evolutionary adaptations to a symbiotic lifestyle.</title>
        <authorList>
            <person name="Aranda M."/>
            <person name="Li Y."/>
            <person name="Liew Y.J."/>
            <person name="Baumgarten S."/>
            <person name="Simakov O."/>
            <person name="Wilson M."/>
            <person name="Piel J."/>
            <person name="Ashoor H."/>
            <person name="Bougouffa S."/>
            <person name="Bajic V.B."/>
            <person name="Ryu T."/>
            <person name="Ravasi T."/>
            <person name="Bayer T."/>
            <person name="Micklem G."/>
            <person name="Kim H."/>
            <person name="Bhak J."/>
            <person name="Lajeunesse T.C."/>
            <person name="Voolstra C.R."/>
        </authorList>
    </citation>
    <scope>NUCLEOTIDE SEQUENCE [LARGE SCALE GENOMIC DNA]</scope>
    <source>
        <strain evidence="8 9">CCMP2467</strain>
    </source>
</reference>
<feature type="compositionally biased region" description="Polar residues" evidence="6">
    <location>
        <begin position="546"/>
        <end position="559"/>
    </location>
</feature>
<feature type="compositionally biased region" description="Low complexity" evidence="6">
    <location>
        <begin position="2121"/>
        <end position="2131"/>
    </location>
</feature>
<dbReference type="EMBL" id="LSRX01001716">
    <property type="protein sequence ID" value="OLP77766.1"/>
    <property type="molecule type" value="Genomic_DNA"/>
</dbReference>
<dbReference type="GO" id="GO:0000779">
    <property type="term" value="C:condensed chromosome, centromeric region"/>
    <property type="evidence" value="ECO:0007669"/>
    <property type="project" value="TreeGrafter"/>
</dbReference>
<evidence type="ECO:0000256" key="2">
    <source>
        <dbReference type="ARBA" id="ARBA00022618"/>
    </source>
</evidence>
<dbReference type="GO" id="GO:0005634">
    <property type="term" value="C:nucleus"/>
    <property type="evidence" value="ECO:0007669"/>
    <property type="project" value="UniProtKB-SubCell"/>
</dbReference>
<feature type="domain" description="Condensin complex subunit 1 C-terminal" evidence="7">
    <location>
        <begin position="1866"/>
        <end position="2025"/>
    </location>
</feature>
<gene>
    <name evidence="8" type="primary">Ncapd2</name>
    <name evidence="8" type="ORF">AK812_SmicGene42140</name>
</gene>
<keyword evidence="2" id="KW-0132">Cell division</keyword>
<evidence type="ECO:0000313" key="8">
    <source>
        <dbReference type="EMBL" id="OLP77766.1"/>
    </source>
</evidence>
<dbReference type="PANTHER" id="PTHR14222:SF2">
    <property type="entry name" value="CONDENSIN COMPLEX SUBUNIT 1"/>
    <property type="match status" value="1"/>
</dbReference>
<organism evidence="8 9">
    <name type="scientific">Symbiodinium microadriaticum</name>
    <name type="common">Dinoflagellate</name>
    <name type="synonym">Zooxanthella microadriatica</name>
    <dbReference type="NCBI Taxonomy" id="2951"/>
    <lineage>
        <taxon>Eukaryota</taxon>
        <taxon>Sar</taxon>
        <taxon>Alveolata</taxon>
        <taxon>Dinophyceae</taxon>
        <taxon>Suessiales</taxon>
        <taxon>Symbiodiniaceae</taxon>
        <taxon>Symbiodinium</taxon>
    </lineage>
</organism>
<protein>
    <submittedName>
        <fullName evidence="8">Condensin complex subunit 1</fullName>
    </submittedName>
</protein>
<feature type="region of interest" description="Disordered" evidence="6">
    <location>
        <begin position="546"/>
        <end position="617"/>
    </location>
</feature>
<feature type="compositionally biased region" description="Acidic residues" evidence="6">
    <location>
        <begin position="1294"/>
        <end position="1316"/>
    </location>
</feature>
<feature type="compositionally biased region" description="Polar residues" evidence="6">
    <location>
        <begin position="581"/>
        <end position="601"/>
    </location>
</feature>
<keyword evidence="5" id="KW-0131">Cell cycle</keyword>
<feature type="compositionally biased region" description="Basic and acidic residues" evidence="6">
    <location>
        <begin position="1326"/>
        <end position="1354"/>
    </location>
</feature>
<dbReference type="GO" id="GO:0051301">
    <property type="term" value="P:cell division"/>
    <property type="evidence" value="ECO:0007669"/>
    <property type="project" value="UniProtKB-KW"/>
</dbReference>
<evidence type="ECO:0000256" key="6">
    <source>
        <dbReference type="SAM" id="MobiDB-lite"/>
    </source>
</evidence>
<dbReference type="Pfam" id="PF12717">
    <property type="entry name" value="Cnd1"/>
    <property type="match status" value="1"/>
</dbReference>
<feature type="compositionally biased region" description="Basic residues" evidence="6">
    <location>
        <begin position="2207"/>
        <end position="2218"/>
    </location>
</feature>
<evidence type="ECO:0000313" key="9">
    <source>
        <dbReference type="Proteomes" id="UP000186817"/>
    </source>
</evidence>
<feature type="compositionally biased region" description="Low complexity" evidence="6">
    <location>
        <begin position="565"/>
        <end position="579"/>
    </location>
</feature>
<comment type="subcellular location">
    <subcellularLocation>
        <location evidence="1">Nucleus</location>
    </subcellularLocation>
</comment>
<dbReference type="InterPro" id="IPR026971">
    <property type="entry name" value="CND1/NCAPD3"/>
</dbReference>
<dbReference type="SUPFAM" id="SSF48371">
    <property type="entry name" value="ARM repeat"/>
    <property type="match status" value="1"/>
</dbReference>
<dbReference type="PANTHER" id="PTHR14222">
    <property type="entry name" value="CONDENSIN"/>
    <property type="match status" value="1"/>
</dbReference>
<dbReference type="GO" id="GO:0000796">
    <property type="term" value="C:condensin complex"/>
    <property type="evidence" value="ECO:0007669"/>
    <property type="project" value="TreeGrafter"/>
</dbReference>
<feature type="region of interest" description="Disordered" evidence="6">
    <location>
        <begin position="1719"/>
        <end position="1760"/>
    </location>
</feature>
<comment type="caution">
    <text evidence="8">The sequence shown here is derived from an EMBL/GenBank/DDBJ whole genome shotgun (WGS) entry which is preliminary data.</text>
</comment>
<dbReference type="GO" id="GO:0007076">
    <property type="term" value="P:mitotic chromosome condensation"/>
    <property type="evidence" value="ECO:0007669"/>
    <property type="project" value="InterPro"/>
</dbReference>
<evidence type="ECO:0000256" key="5">
    <source>
        <dbReference type="ARBA" id="ARBA00023306"/>
    </source>
</evidence>
<evidence type="ECO:0000256" key="4">
    <source>
        <dbReference type="ARBA" id="ARBA00023242"/>
    </source>
</evidence>
<evidence type="ECO:0000256" key="1">
    <source>
        <dbReference type="ARBA" id="ARBA00004123"/>
    </source>
</evidence>
<feature type="region of interest" description="Disordered" evidence="6">
    <location>
        <begin position="1293"/>
        <end position="1354"/>
    </location>
</feature>
<dbReference type="Proteomes" id="UP000186817">
    <property type="component" value="Unassembled WGS sequence"/>
</dbReference>
<name>A0A1Q9C4D7_SYMMI</name>
<evidence type="ECO:0000259" key="7">
    <source>
        <dbReference type="Pfam" id="PF12717"/>
    </source>
</evidence>
<keyword evidence="3" id="KW-0498">Mitosis</keyword>
<dbReference type="InterPro" id="IPR032682">
    <property type="entry name" value="Cnd1_C"/>
</dbReference>
<feature type="compositionally biased region" description="Basic and acidic residues" evidence="6">
    <location>
        <begin position="1719"/>
        <end position="1732"/>
    </location>
</feature>
<sequence length="2251" mass="244368">MAPGVSANAWMQDRQQMAGAVNFWQPRQEQQLPSDANWFGNDSAADGVTPAELALLQRLNDGSQWQWWQTEAPAQNGSAPAGDGEWTAGGVWPWQGSGMSEMNGATRPAMEAAQAVQAAQAMTAMAPEGDWSAGVAQPWNWQGTSDVDAVATSLPQVDVQAQPTPSWSWDQGRQGLAENSATPIRSSLPQVAAKILGAPPGLGTPAADADPDKGLAEQMTSAVALFLAGADFDEADSDEEPSPEPVPSGVVGEASSTFGASALDAPPFVPGLGVSTPEASRKMRTSRMMPDSTTTTPTTSTTPTKGAPPAATPETTSSSGQTTERTELRLDDILPKESTLSITSPEGLNDFFAILRQQPLPADLEEDPRKLTVFNAAIAKAILEMYKKRCPPTVKLLQSKLRELGHFTEEHIQSLLLVCARDVPKIYSIRQAPMGAQPVILLTKPPMWFQGFQDEDLVQEEPDSANTVYPAADKQAPQQLASADSELLKAFHGLLWDESMLLPKQITKAALELQRNYSPFTHTAMPDLENVVKEALRRKWLRSSSDGLRPSNFGSNSSRKPAPIGPLAPGAYPAQAAGGFQTAQREQQSWKHQASSETSNDGQERSADGQDSVGVDPLQKQDVSGLLNELMLLFPTGMRFSALKEHLKASNDGHFSENSFLCPTIVPGPERPKPNVQRFESSRLMSTKDFQRRWSMEAVGAIKFGMHHTLHPLVVTVDSEVLKAEAIVAVGEGVVSLLLAFAARPRPSIGDLSTADAETPVVPECGKPAHHYCDVAMREFTLPFKPEELLAEPSDGRLWASELPCVESWSEKEVNKALDGLVGRLLGSQGKDLAEESMFSLLFAILQAWPRLDDSIPPRVVDLLTDSARRLIAEAGKVRKGAKPAKVDKAAEAQSKDLRNASKVAAFFLRWTTEYLMQQGTTESRKGRGRGRGAKAGTALQQAEQAAAAEEAKEAMRAQERQRCAVLQELAGLVNRGAMPWLWLSEPASWQQAATAVSDAGFYVLDSTEALKSRETRQMALQCIVAPLLQEGQQHSNLLVATVSKLIHGLRVGEGTATFTAECLLQAHTTPLPRLFLVDLTQHCGQELTAQGAFQRSLAAFLVALAERLPHVVLANISVLLPLLDVDCYPIRQAIVESMGHLLSAEGRKLPRGAHSVQPAAEDAEEATEEIVQSSSGTFSLAAATKTDLLETLFTRSLDKSVWVRYRVLQTLTGLASNSRLPREQWPRVLDLAIRRMQDTASMSRKAAMQLVRTLVEFHPYGPALKGTGDERAKAEKLLTEIHERLKKLKAEELAELEGKEEEEEGEEDGNDEPQEQPEKRRRVKGKTETEVSIAREVDKDLSAEISSDDARKESRQKQREALLRMQECYAQRVQFVELLDSAETRLRSLLSSKTPTDVTEAIGVVVELRLRGVPAAARAFHQVLGLVWSRHAPIKDAAVDAFYRMHLEGRDAASAATAILHIYRDGHAAGSLTHTHLASVQELIQQAADKELVSARDVMPTLLASLTEPSMSAFALRAITALVPSTAGHSSVSAALPKLKEFITQQKAGSAEDRLESLRLVCQLLMRFQSSSKTPLQQQVCATLHDISQQGLLIVVQHFVSGEIPAHWFGAAQASMDLSFELAALGKSAVDAAHRSPDKVWENILNRMLCGLLGGSQSSASEAEAAEGKPEELVRQISVPQLGCVAFIAGHLALRMLIFLEGLQSALKRKRLAQEEAKMAEQREKSKEKKAVGKKGKAQKVDEEEEEKNTEASMGGVGQEEREAEAFAQLAENGLLYSTNRLLDRVKPLLFACLLNKDLRMYPLIRRVGAISLCKFMTVSKRFCQENLQLLFSVLFPKSGKGQLSGAAAEDAVMGPGGLLEDLTLRQSLLVAVGDLLFRHPNVVEPWTGRLYATLTSTVDSSEEGGQSACDLRLTALLVLTHLVLNDMMKPRPVLLIRALWLTACSHEATARVARILFQELSKRSTNVVYNLLPEIVARLPEHVAEVGVEGGATGRVQYIMQFVEKEKHIEGLIEKFSLRLEQCAGGSGAHTEPTATQAEPEMEVEEAGPVRVEDTISCLAHALGAMNYSDRCILRLHDVVVVRKALNLSLSYHAVVRDCILGVVEKARKPRQGKEKGESAPAEPDAAAAEGGGGGAKGASTAAASALDALEQLINTLANGKDESKEEAPAVAVRKPGNLPGKKKQADTNAEPGFEEPEKKERSGKGRGKGRGKARVAGKENLPGNGVPNKGRKRKTEKARADDDDEDYE</sequence>
<keyword evidence="4" id="KW-0539">Nucleus</keyword>
<feature type="region of interest" description="Disordered" evidence="6">
    <location>
        <begin position="2161"/>
        <end position="2251"/>
    </location>
</feature>
<feature type="compositionally biased region" description="Low complexity" evidence="6">
    <location>
        <begin position="292"/>
        <end position="319"/>
    </location>
</feature>
<dbReference type="GO" id="GO:0010032">
    <property type="term" value="P:meiotic chromosome condensation"/>
    <property type="evidence" value="ECO:0007669"/>
    <property type="project" value="TreeGrafter"/>
</dbReference>
<proteinExistence type="predicted"/>